<dbReference type="SUPFAM" id="SSF56801">
    <property type="entry name" value="Acetyl-CoA synthetase-like"/>
    <property type="match status" value="1"/>
</dbReference>
<keyword evidence="1" id="KW-0472">Membrane</keyword>
<protein>
    <submittedName>
        <fullName evidence="2">Phenylacetate--CoA ligase family protein</fullName>
    </submittedName>
</protein>
<accession>A0A9E4K394</accession>
<evidence type="ECO:0000313" key="2">
    <source>
        <dbReference type="EMBL" id="MCG7938244.1"/>
    </source>
</evidence>
<dbReference type="PANTHER" id="PTHR36932">
    <property type="entry name" value="CAPSULAR POLYSACCHARIDE BIOSYNTHESIS PROTEIN"/>
    <property type="match status" value="1"/>
</dbReference>
<name>A0A9E4K394_9GAMM</name>
<feature type="transmembrane region" description="Helical" evidence="1">
    <location>
        <begin position="12"/>
        <end position="30"/>
    </location>
</feature>
<comment type="caution">
    <text evidence="2">The sequence shown here is derived from an EMBL/GenBank/DDBJ whole genome shotgun (WGS) entry which is preliminary data.</text>
</comment>
<dbReference type="InterPro" id="IPR042099">
    <property type="entry name" value="ANL_N_sf"/>
</dbReference>
<evidence type="ECO:0000256" key="1">
    <source>
        <dbReference type="SAM" id="Phobius"/>
    </source>
</evidence>
<keyword evidence="1" id="KW-1133">Transmembrane helix</keyword>
<dbReference type="EMBL" id="JAEPDI010000002">
    <property type="protein sequence ID" value="MCG7938244.1"/>
    <property type="molecule type" value="Genomic_DNA"/>
</dbReference>
<dbReference type="PANTHER" id="PTHR36932:SF1">
    <property type="entry name" value="CAPSULAR POLYSACCHARIDE BIOSYNTHESIS PROTEIN"/>
    <property type="match status" value="1"/>
</dbReference>
<reference evidence="2" key="1">
    <citation type="journal article" date="2021" name="Proc. Natl. Acad. Sci. U.S.A.">
        <title>Global biogeography of chemosynthetic symbionts reveals both localized and globally distributed symbiont groups. .</title>
        <authorList>
            <person name="Osvatic J.T."/>
            <person name="Wilkins L.G.E."/>
            <person name="Leibrecht L."/>
            <person name="Leray M."/>
            <person name="Zauner S."/>
            <person name="Polzin J."/>
            <person name="Camacho Y."/>
            <person name="Gros O."/>
            <person name="van Gils J.A."/>
            <person name="Eisen J.A."/>
            <person name="Petersen J.M."/>
            <person name="Yuen B."/>
        </authorList>
    </citation>
    <scope>NUCLEOTIDE SEQUENCE</scope>
    <source>
        <strain evidence="2">MAGL173</strain>
    </source>
</reference>
<dbReference type="Proteomes" id="UP000886687">
    <property type="component" value="Unassembled WGS sequence"/>
</dbReference>
<keyword evidence="2" id="KW-0436">Ligase</keyword>
<organism evidence="2 3">
    <name type="scientific">Candidatus Thiodiazotropha lotti</name>
    <dbReference type="NCBI Taxonomy" id="2792787"/>
    <lineage>
        <taxon>Bacteria</taxon>
        <taxon>Pseudomonadati</taxon>
        <taxon>Pseudomonadota</taxon>
        <taxon>Gammaproteobacteria</taxon>
        <taxon>Chromatiales</taxon>
        <taxon>Sedimenticolaceae</taxon>
        <taxon>Candidatus Thiodiazotropha</taxon>
    </lineage>
</organism>
<sequence length="460" mass="52632">MGKKKSLNNIYYHLPVWLQNVLISAYGLYINQIRHGKKFHQALEKVESNLALSSVEFDQYLVDQLRDLVGLAKAHVPYYRERFKEIEPQQFQTLADIEKLPLLEKQSIRENPLDLVDEREDPEKLHVIHTTGTTGTPLNIYCTAEARKLNYAFFSRYLHQVGVTYKDSRVTIGGRIVVPSWQERPPFWRNSYFQKNHLFSSYHLSDKWLPFYIDQLKSIKPSYIDAYPSSVYTIAKYADDHDNSLSGITEAVVTSAETLYENQRALIEKQFDCRVYDQYGAAEMCVFIAQCEHGSYHVHSDCAIVEFLDENAKPAAAGEEAEVVCTGLVNRTMPLIRYRIGDKVVVGDNNCKCGSHFPTVERVIGRCDDYILTPEGNKIGRLSPVLKGFPVKEAQYRQSIVEEVDVLLVKDVGYGETTENEIVNELAKRLGNKIIINVKYVDKIERSKGMKLKSIVSNLK</sequence>
<evidence type="ECO:0000313" key="3">
    <source>
        <dbReference type="Proteomes" id="UP000886687"/>
    </source>
</evidence>
<dbReference type="AlphaFoldDB" id="A0A9E4K394"/>
<dbReference type="Gene3D" id="3.40.50.12780">
    <property type="entry name" value="N-terminal domain of ligase-like"/>
    <property type="match status" value="1"/>
</dbReference>
<dbReference type="InterPro" id="IPR053158">
    <property type="entry name" value="CapK_Type1_Caps_Biosynth"/>
</dbReference>
<dbReference type="GO" id="GO:0016874">
    <property type="term" value="F:ligase activity"/>
    <property type="evidence" value="ECO:0007669"/>
    <property type="project" value="UniProtKB-KW"/>
</dbReference>
<gene>
    <name evidence="2" type="ORF">JAZ04_05210</name>
</gene>
<keyword evidence="1" id="KW-0812">Transmembrane</keyword>
<proteinExistence type="predicted"/>